<dbReference type="EMBL" id="FOPP01000007">
    <property type="protein sequence ID" value="SFH24200.1"/>
    <property type="molecule type" value="Genomic_DNA"/>
</dbReference>
<evidence type="ECO:0008006" key="3">
    <source>
        <dbReference type="Google" id="ProtNLM"/>
    </source>
</evidence>
<dbReference type="RefSeq" id="WP_090994522.1">
    <property type="nucleotide sequence ID" value="NZ_FOPP01000007.1"/>
</dbReference>
<keyword evidence="2" id="KW-1185">Reference proteome</keyword>
<dbReference type="OrthoDB" id="9801773at2"/>
<gene>
    <name evidence="1" type="ORF">SAMN04489864_10754</name>
</gene>
<dbReference type="Proteomes" id="UP000199666">
    <property type="component" value="Unassembled WGS sequence"/>
</dbReference>
<dbReference type="Gene3D" id="3.30.530.20">
    <property type="match status" value="1"/>
</dbReference>
<sequence length="159" mass="18305">MPKIELVTAIESTIDVCFDLARSIDLHKISTAKTNEEAIAGVTSGLIGLNEVVTWQATHFGIKQKLTSKITAFERPYYFVDEQLNGAFKSIYHEHKFEQVSGKVMMHDIFEFESPYGVFGQLFNRLVLTNYLRKLLIERNSIIKEFAETDKWRSLIINQ</sequence>
<protein>
    <recommendedName>
        <fullName evidence="3">Ligand-binding SRPBCC domain-containing protein</fullName>
    </recommendedName>
</protein>
<evidence type="ECO:0000313" key="2">
    <source>
        <dbReference type="Proteomes" id="UP000199666"/>
    </source>
</evidence>
<dbReference type="InterPro" id="IPR023393">
    <property type="entry name" value="START-like_dom_sf"/>
</dbReference>
<dbReference type="STRING" id="414048.SAMN04489864_10754"/>
<evidence type="ECO:0000313" key="1">
    <source>
        <dbReference type="EMBL" id="SFH24200.1"/>
    </source>
</evidence>
<proteinExistence type="predicted"/>
<organism evidence="1 2">
    <name type="scientific">Pedobacter insulae</name>
    <dbReference type="NCBI Taxonomy" id="414048"/>
    <lineage>
        <taxon>Bacteria</taxon>
        <taxon>Pseudomonadati</taxon>
        <taxon>Bacteroidota</taxon>
        <taxon>Sphingobacteriia</taxon>
        <taxon>Sphingobacteriales</taxon>
        <taxon>Sphingobacteriaceae</taxon>
        <taxon>Pedobacter</taxon>
    </lineage>
</organism>
<name>A0A1I2YEY0_9SPHI</name>
<dbReference type="SUPFAM" id="SSF55961">
    <property type="entry name" value="Bet v1-like"/>
    <property type="match status" value="1"/>
</dbReference>
<accession>A0A1I2YEY0</accession>
<reference evidence="1 2" key="1">
    <citation type="submission" date="2016-10" db="EMBL/GenBank/DDBJ databases">
        <authorList>
            <person name="de Groot N.N."/>
        </authorList>
    </citation>
    <scope>NUCLEOTIDE SEQUENCE [LARGE SCALE GENOMIC DNA]</scope>
    <source>
        <strain evidence="1 2">DSM 18684</strain>
    </source>
</reference>
<dbReference type="CDD" id="cd07820">
    <property type="entry name" value="SRPBCC_3"/>
    <property type="match status" value="1"/>
</dbReference>
<dbReference type="AlphaFoldDB" id="A0A1I2YEY0"/>